<proteinExistence type="predicted"/>
<dbReference type="Proteomes" id="UP000279259">
    <property type="component" value="Unassembled WGS sequence"/>
</dbReference>
<evidence type="ECO:0000256" key="1">
    <source>
        <dbReference type="SAM" id="MobiDB-lite"/>
    </source>
</evidence>
<organism evidence="2 3">
    <name type="scientific">Saitozyma podzolica</name>
    <dbReference type="NCBI Taxonomy" id="1890683"/>
    <lineage>
        <taxon>Eukaryota</taxon>
        <taxon>Fungi</taxon>
        <taxon>Dikarya</taxon>
        <taxon>Basidiomycota</taxon>
        <taxon>Agaricomycotina</taxon>
        <taxon>Tremellomycetes</taxon>
        <taxon>Tremellales</taxon>
        <taxon>Trimorphomycetaceae</taxon>
        <taxon>Saitozyma</taxon>
    </lineage>
</organism>
<feature type="compositionally biased region" description="Polar residues" evidence="1">
    <location>
        <begin position="427"/>
        <end position="438"/>
    </location>
</feature>
<dbReference type="EMBL" id="RSCD01000003">
    <property type="protein sequence ID" value="RSH93851.1"/>
    <property type="molecule type" value="Genomic_DNA"/>
</dbReference>
<feature type="compositionally biased region" description="Low complexity" evidence="1">
    <location>
        <begin position="12"/>
        <end position="26"/>
    </location>
</feature>
<feature type="compositionally biased region" description="Pro residues" evidence="1">
    <location>
        <begin position="70"/>
        <end position="81"/>
    </location>
</feature>
<dbReference type="AlphaFoldDB" id="A0A427YRZ5"/>
<dbReference type="PANTHER" id="PTHR48125:SF10">
    <property type="entry name" value="OS12G0136300 PROTEIN"/>
    <property type="match status" value="1"/>
</dbReference>
<feature type="compositionally biased region" description="Acidic residues" evidence="1">
    <location>
        <begin position="184"/>
        <end position="204"/>
    </location>
</feature>
<feature type="compositionally biased region" description="Low complexity" evidence="1">
    <location>
        <begin position="104"/>
        <end position="125"/>
    </location>
</feature>
<sequence length="863" mass="91517">MRSLFRHHRSPSSEPSTSTSTLTATAIGTRNAATSGDALPSVTGAQRIPPISTGHPGLGLPFPVPSAQSGPPPRPVDPPSPRSTTPEVDPTLPRYYPTLRVGDSSVPSAPVSIPIAIPSRPSQASTGLDSAPPIPSYEDALSESAESDGLGPLRRGSFGSEIRLPRTDFLGTSPLPISEDVIEEDTAEEEEEDHDVLSSDDDDPLIPRRPSDYGPRIIHARRNTIAVTAPAPDPAAAETPALALSLPANGPAPFTVDLPPPPPNALPAYSAHLANDELRLISTVHLDQNHPAAAFFAALTASSIHATAEAPSDPQLDQTTELSTGGKKLKLTLSRGGYRASSNANGPVYVKVGRRGVIEGRIEVGKIDHGTTLEIAVLGLINTSYYVRGQYTIIDTMPLVRRSVKLFPPGAVEDNGPNMDSLVSPASDVSGTSPTSGTGALPTDPSAVYRDSNGVPLAPTMSKDGQVYLTPGMVFPFSITMPNKHWRDEAIEIPPTCQIFQVGMQAGVEYVLRIKLARKGWRMNETMTVPIIYEPRAYLSPRRLRALTVDDPLNPGWRPILLRGGGPSHKAATNASDPPGVQATLLLPSPPIMYVANGADPPPIPFHLHFHSPESLPLSTFSDPRESDYVVRLMRVATMRIGAEREIRRMEVPSKVELWQEGGPRMTLGEESLPGSVGDARGYPSHLGTSTSGTRGGNTNANDAAAKTRRRSSSDRRLSFLRRHSRSEPAEPQRTASAIPENPTAASSDTPTSVPTSHAQDDSTSPTAAAAGTGGTANPSDASPFTPLALGSTDVHLLGQLTVHSRFAGTEVVRKLMPSFQTPELGVSYVLEIGISPKKGAVKEAFNHVWGGGLIEVVLGPRT</sequence>
<reference evidence="2 3" key="1">
    <citation type="submission" date="2018-11" db="EMBL/GenBank/DDBJ databases">
        <title>Genome sequence of Saitozyma podzolica DSM 27192.</title>
        <authorList>
            <person name="Aliyu H."/>
            <person name="Gorte O."/>
            <person name="Ochsenreither K."/>
        </authorList>
    </citation>
    <scope>NUCLEOTIDE SEQUENCE [LARGE SCALE GENOMIC DNA]</scope>
    <source>
        <strain evidence="2 3">DSM 27192</strain>
    </source>
</reference>
<accession>A0A427YRZ5</accession>
<gene>
    <name evidence="2" type="ORF">EHS25_006500</name>
</gene>
<protein>
    <submittedName>
        <fullName evidence="2">Uncharacterized protein</fullName>
    </submittedName>
</protein>
<feature type="region of interest" description="Disordered" evidence="1">
    <location>
        <begin position="184"/>
        <end position="214"/>
    </location>
</feature>
<feature type="region of interest" description="Disordered" evidence="1">
    <location>
        <begin position="1"/>
        <end position="159"/>
    </location>
</feature>
<feature type="compositionally biased region" description="Basic residues" evidence="1">
    <location>
        <begin position="1"/>
        <end position="10"/>
    </location>
</feature>
<keyword evidence="3" id="KW-1185">Reference proteome</keyword>
<dbReference type="OrthoDB" id="2586076at2759"/>
<feature type="region of interest" description="Disordered" evidence="1">
    <location>
        <begin position="414"/>
        <end position="448"/>
    </location>
</feature>
<dbReference type="PANTHER" id="PTHR48125">
    <property type="entry name" value="LP07818P1"/>
    <property type="match status" value="1"/>
</dbReference>
<dbReference type="STRING" id="1890683.A0A427YRZ5"/>
<name>A0A427YRZ5_9TREE</name>
<evidence type="ECO:0000313" key="2">
    <source>
        <dbReference type="EMBL" id="RSH93851.1"/>
    </source>
</evidence>
<comment type="caution">
    <text evidence="2">The sequence shown here is derived from an EMBL/GenBank/DDBJ whole genome shotgun (WGS) entry which is preliminary data.</text>
</comment>
<feature type="compositionally biased region" description="Polar residues" evidence="1">
    <location>
        <begin position="744"/>
        <end position="766"/>
    </location>
</feature>
<feature type="compositionally biased region" description="Low complexity" evidence="1">
    <location>
        <begin position="688"/>
        <end position="700"/>
    </location>
</feature>
<feature type="region of interest" description="Disordered" evidence="1">
    <location>
        <begin position="661"/>
        <end position="785"/>
    </location>
</feature>
<evidence type="ECO:0000313" key="3">
    <source>
        <dbReference type="Proteomes" id="UP000279259"/>
    </source>
</evidence>